<sequence>METAQGNVFKNAFDFLQKIGRSLMLPVAILPVAGILLGIGGALLSGADRGVITIESEALRTFFMILRSSGGPIFDNLALIFAIGTALGLTKNDGVSAIAAVIGYVVMLGTTGVVGQAWGIETKTIMGIQSINTGVFGGIIIGCAAAAMFNRFYQIQLPPYLGFFSGKRFVPIVTAFLAILIGFILSIIWPPVQGVIDSMSDWAVSGNMAVTVFIYGLVERLLIPFGLHHIWNVPFFFEIGEFATASGDVVHGELTRFFNGDPTAGNLGGGYLFKMFGLPAAAIAMWQCAKPENKTKVGGIMISAALTSFLTGITEPIEFSFLFVAPLLYAVHALLAGLAFPIMYLAGAKLGYTFSHGFIDYTLFFAMDTNPGMVFILGPIYAVVYYGVFRFCIQKFNLKTPGREAEGEASADPIGSSSPSGSGQGGLVPVAARILTALGGAANITALDACITRLRVSVNSTDQVDEATLKALGASGVLKIGNNVQAIFGTQSEILKTEIDRIIKDGGEPMATQASATQEPIAPPSQMISEQEARQHADAIRTIFGGTSNIDDQASCALTRIRLRVKDPSLIDQNRLSDYQVVPFDDKSYHVLVGLGSEQINRLI</sequence>
<keyword evidence="10" id="KW-0418">Kinase</keyword>
<feature type="transmembrane region" description="Helical" evidence="16">
    <location>
        <begin position="271"/>
        <end position="289"/>
    </location>
</feature>
<evidence type="ECO:0000256" key="7">
    <source>
        <dbReference type="ARBA" id="ARBA00022679"/>
    </source>
</evidence>
<comment type="catalytic activity">
    <reaction evidence="14">
        <text>N(pros)-phospho-L-histidyl-[protein] + D-glucose(out) = D-glucose 6-phosphate(in) + L-histidyl-[protein]</text>
        <dbReference type="Rhea" id="RHEA:33367"/>
        <dbReference type="Rhea" id="RHEA-COMP:9745"/>
        <dbReference type="Rhea" id="RHEA-COMP:9746"/>
        <dbReference type="ChEBI" id="CHEBI:4167"/>
        <dbReference type="ChEBI" id="CHEBI:29979"/>
        <dbReference type="ChEBI" id="CHEBI:61548"/>
        <dbReference type="ChEBI" id="CHEBI:64837"/>
        <dbReference type="EC" id="2.7.1.199"/>
    </reaction>
</comment>
<evidence type="ECO:0000256" key="15">
    <source>
        <dbReference type="PROSITE-ProRule" id="PRU00421"/>
    </source>
</evidence>
<comment type="subcellular location">
    <subcellularLocation>
        <location evidence="1">Cell membrane</location>
        <topology evidence="1">Multi-pass membrane protein</topology>
    </subcellularLocation>
</comment>
<dbReference type="OrthoDB" id="9765468at2"/>
<dbReference type="PROSITE" id="PS51098">
    <property type="entry name" value="PTS_EIIB_TYPE_1"/>
    <property type="match status" value="1"/>
</dbReference>
<dbReference type="GO" id="GO:0055056">
    <property type="term" value="F:D-glucose transmembrane transporter activity"/>
    <property type="evidence" value="ECO:0007669"/>
    <property type="project" value="InterPro"/>
</dbReference>
<reference evidence="20" key="1">
    <citation type="submission" date="2017-04" db="EMBL/GenBank/DDBJ databases">
        <authorList>
            <person name="Varghese N."/>
            <person name="Submissions S."/>
        </authorList>
    </citation>
    <scope>NUCLEOTIDE SEQUENCE [LARGE SCALE GENOMIC DNA]</scope>
    <source>
        <strain evidence="20">RKEM611</strain>
    </source>
</reference>
<dbReference type="GO" id="GO:0009401">
    <property type="term" value="P:phosphoenolpyruvate-dependent sugar phosphotransferase system"/>
    <property type="evidence" value="ECO:0007669"/>
    <property type="project" value="UniProtKB-KW"/>
</dbReference>
<evidence type="ECO:0000256" key="9">
    <source>
        <dbReference type="ARBA" id="ARBA00022692"/>
    </source>
</evidence>
<evidence type="ECO:0000256" key="14">
    <source>
        <dbReference type="ARBA" id="ARBA00047336"/>
    </source>
</evidence>
<dbReference type="InterPro" id="IPR013013">
    <property type="entry name" value="PTS_EIIC_1"/>
</dbReference>
<dbReference type="STRING" id="1513793.SAMN06296036_11996"/>
<feature type="transmembrane region" description="Helical" evidence="16">
    <location>
        <begin position="373"/>
        <end position="393"/>
    </location>
</feature>
<dbReference type="GO" id="GO:0090564">
    <property type="term" value="F:protein-phosphocysteine-glucose phosphotransferase system transporter activity"/>
    <property type="evidence" value="ECO:0007669"/>
    <property type="project" value="TreeGrafter"/>
</dbReference>
<dbReference type="GO" id="GO:1904659">
    <property type="term" value="P:D-glucose transmembrane transport"/>
    <property type="evidence" value="ECO:0007669"/>
    <property type="project" value="InterPro"/>
</dbReference>
<evidence type="ECO:0000256" key="8">
    <source>
        <dbReference type="ARBA" id="ARBA00022683"/>
    </source>
</evidence>
<evidence type="ECO:0000256" key="16">
    <source>
        <dbReference type="SAM" id="Phobius"/>
    </source>
</evidence>
<dbReference type="GO" id="GO:0005886">
    <property type="term" value="C:plasma membrane"/>
    <property type="evidence" value="ECO:0007669"/>
    <property type="project" value="UniProtKB-SubCell"/>
</dbReference>
<feature type="transmembrane region" description="Helical" evidence="16">
    <location>
        <begin position="65"/>
        <end position="89"/>
    </location>
</feature>
<evidence type="ECO:0000256" key="1">
    <source>
        <dbReference type="ARBA" id="ARBA00004651"/>
    </source>
</evidence>
<dbReference type="Pfam" id="PF00367">
    <property type="entry name" value="PTS_EIIB"/>
    <property type="match status" value="2"/>
</dbReference>
<dbReference type="SUPFAM" id="SSF55604">
    <property type="entry name" value="Glucose permease domain IIB"/>
    <property type="match status" value="2"/>
</dbReference>
<feature type="domain" description="PTS EIIC type-1" evidence="18">
    <location>
        <begin position="10"/>
        <end position="405"/>
    </location>
</feature>
<dbReference type="InterPro" id="IPR036878">
    <property type="entry name" value="Glu_permease_IIB"/>
</dbReference>
<keyword evidence="6" id="KW-0762">Sugar transport</keyword>
<dbReference type="Proteomes" id="UP000192907">
    <property type="component" value="Unassembled WGS sequence"/>
</dbReference>
<evidence type="ECO:0000256" key="6">
    <source>
        <dbReference type="ARBA" id="ARBA00022597"/>
    </source>
</evidence>
<keyword evidence="7" id="KW-0808">Transferase</keyword>
<evidence type="ECO:0000256" key="12">
    <source>
        <dbReference type="ARBA" id="ARBA00023136"/>
    </source>
</evidence>
<evidence type="ECO:0000256" key="4">
    <source>
        <dbReference type="ARBA" id="ARBA00022448"/>
    </source>
</evidence>
<dbReference type="PANTHER" id="PTHR30009">
    <property type="entry name" value="CYTOCHROME C-TYPE SYNTHESIS PROTEIN AND PTS TRANSMEMBRANE COMPONENT"/>
    <property type="match status" value="1"/>
</dbReference>
<evidence type="ECO:0000256" key="13">
    <source>
        <dbReference type="ARBA" id="ARBA00032303"/>
    </source>
</evidence>
<evidence type="ECO:0000256" key="5">
    <source>
        <dbReference type="ARBA" id="ARBA00022475"/>
    </source>
</evidence>
<dbReference type="InterPro" id="IPR050429">
    <property type="entry name" value="PTS_Glucose_EIICBA"/>
</dbReference>
<keyword evidence="12 16" id="KW-0472">Membrane</keyword>
<dbReference type="EMBL" id="FWZT01000019">
    <property type="protein sequence ID" value="SMF58272.1"/>
    <property type="molecule type" value="Genomic_DNA"/>
</dbReference>
<feature type="domain" description="PTS EIIB type-1" evidence="17">
    <location>
        <begin position="428"/>
        <end position="509"/>
    </location>
</feature>
<evidence type="ECO:0000313" key="20">
    <source>
        <dbReference type="Proteomes" id="UP000192907"/>
    </source>
</evidence>
<evidence type="ECO:0000313" key="19">
    <source>
        <dbReference type="EMBL" id="SMF58272.1"/>
    </source>
</evidence>
<dbReference type="EC" id="2.7.1.199" evidence="2"/>
<evidence type="ECO:0000256" key="2">
    <source>
        <dbReference type="ARBA" id="ARBA00011910"/>
    </source>
</evidence>
<evidence type="ECO:0000256" key="10">
    <source>
        <dbReference type="ARBA" id="ARBA00022777"/>
    </source>
</evidence>
<dbReference type="GO" id="GO:0016301">
    <property type="term" value="F:kinase activity"/>
    <property type="evidence" value="ECO:0007669"/>
    <property type="project" value="UniProtKB-KW"/>
</dbReference>
<feature type="transmembrane region" description="Helical" evidence="16">
    <location>
        <begin position="319"/>
        <end position="343"/>
    </location>
</feature>
<dbReference type="Gene3D" id="3.30.1360.60">
    <property type="entry name" value="Glucose permease domain IIB"/>
    <property type="match status" value="2"/>
</dbReference>
<dbReference type="GO" id="GO:0008982">
    <property type="term" value="F:protein-N(PI)-phosphohistidine-sugar phosphotransferase activity"/>
    <property type="evidence" value="ECO:0007669"/>
    <property type="project" value="InterPro"/>
</dbReference>
<dbReference type="InterPro" id="IPR018113">
    <property type="entry name" value="PTrfase_EIIB_Cys"/>
</dbReference>
<keyword evidence="11 16" id="KW-1133">Transmembrane helix</keyword>
<keyword evidence="20" id="KW-1185">Reference proteome</keyword>
<dbReference type="InterPro" id="IPR001996">
    <property type="entry name" value="PTS_IIB_1"/>
</dbReference>
<feature type="transmembrane region" description="Helical" evidence="16">
    <location>
        <begin position="169"/>
        <end position="189"/>
    </location>
</feature>
<evidence type="ECO:0000256" key="11">
    <source>
        <dbReference type="ARBA" id="ARBA00022989"/>
    </source>
</evidence>
<keyword evidence="8" id="KW-0598">Phosphotransferase system</keyword>
<dbReference type="RefSeq" id="WP_132322679.1">
    <property type="nucleotide sequence ID" value="NZ_FWZT01000019.1"/>
</dbReference>
<dbReference type="InterPro" id="IPR003352">
    <property type="entry name" value="PTS_EIIC"/>
</dbReference>
<dbReference type="NCBIfam" id="TIGR00826">
    <property type="entry name" value="EIIB_glc"/>
    <property type="match status" value="1"/>
</dbReference>
<evidence type="ECO:0000259" key="18">
    <source>
        <dbReference type="PROSITE" id="PS51103"/>
    </source>
</evidence>
<dbReference type="NCBIfam" id="TIGR02002">
    <property type="entry name" value="PTS-II-BC-glcB"/>
    <property type="match status" value="1"/>
</dbReference>
<evidence type="ECO:0000259" key="17">
    <source>
        <dbReference type="PROSITE" id="PS51098"/>
    </source>
</evidence>
<proteinExistence type="predicted"/>
<protein>
    <recommendedName>
        <fullName evidence="3">PTS system glucose-specific EIICB component</fullName>
        <ecNumber evidence="2">2.7.1.199</ecNumber>
    </recommendedName>
    <alternativeName>
        <fullName evidence="13">EIICB-Glc</fullName>
    </alternativeName>
</protein>
<feature type="active site" description="Phosphocysteine intermediate; for EIIB activity" evidence="15">
    <location>
        <position position="450"/>
    </location>
</feature>
<feature type="transmembrane region" description="Helical" evidence="16">
    <location>
        <begin position="95"/>
        <end position="118"/>
    </location>
</feature>
<organism evidence="19 20">
    <name type="scientific">Pseudobacteriovorax antillogorgiicola</name>
    <dbReference type="NCBI Taxonomy" id="1513793"/>
    <lineage>
        <taxon>Bacteria</taxon>
        <taxon>Pseudomonadati</taxon>
        <taxon>Bdellovibrionota</taxon>
        <taxon>Oligoflexia</taxon>
        <taxon>Oligoflexales</taxon>
        <taxon>Pseudobacteriovoracaceae</taxon>
        <taxon>Pseudobacteriovorax</taxon>
    </lineage>
</organism>
<keyword evidence="5" id="KW-1003">Cell membrane</keyword>
<dbReference type="PANTHER" id="PTHR30009:SF20">
    <property type="entry name" value="PTS SYSTEM GLUCOSE-SPECIFIC EIICB COMPONENT-RELATED"/>
    <property type="match status" value="1"/>
</dbReference>
<dbReference type="CDD" id="cd00212">
    <property type="entry name" value="PTS_IIB_glc"/>
    <property type="match status" value="1"/>
</dbReference>
<dbReference type="InterPro" id="IPR011299">
    <property type="entry name" value="PTS_IIBC_glc"/>
</dbReference>
<feature type="transmembrane region" description="Helical" evidence="16">
    <location>
        <begin position="130"/>
        <end position="149"/>
    </location>
</feature>
<feature type="transmembrane region" description="Helical" evidence="16">
    <location>
        <begin position="23"/>
        <end position="44"/>
    </location>
</feature>
<keyword evidence="4" id="KW-0813">Transport</keyword>
<dbReference type="Pfam" id="PF02378">
    <property type="entry name" value="PTS_EIIC"/>
    <property type="match status" value="1"/>
</dbReference>
<name>A0A1Y6CJT7_9BACT</name>
<keyword evidence="9 16" id="KW-0812">Transmembrane</keyword>
<gene>
    <name evidence="19" type="ORF">SAMN06296036_11996</name>
</gene>
<evidence type="ECO:0000256" key="3">
    <source>
        <dbReference type="ARBA" id="ARBA00021468"/>
    </source>
</evidence>
<accession>A0A1Y6CJT7</accession>
<dbReference type="AlphaFoldDB" id="A0A1Y6CJT7"/>
<feature type="transmembrane region" description="Helical" evidence="16">
    <location>
        <begin position="201"/>
        <end position="218"/>
    </location>
</feature>
<dbReference type="PROSITE" id="PS51103">
    <property type="entry name" value="PTS_EIIC_TYPE_1"/>
    <property type="match status" value="1"/>
</dbReference>